<sequence length="94" mass="9437">CVGNGTCDFQWLISQTPSISSISQNGMTVTITGTGFSTTARENTVLIGSTGSCAVTVASITSITCTIGDAPSGSYSVNVNVRGKGLATNNGNLT</sequence>
<feature type="non-terminal residue" evidence="3">
    <location>
        <position position="1"/>
    </location>
</feature>
<evidence type="ECO:0000256" key="1">
    <source>
        <dbReference type="ARBA" id="ARBA00022729"/>
    </source>
</evidence>
<protein>
    <recommendedName>
        <fullName evidence="2">IPT/TIG domain-containing protein</fullName>
    </recommendedName>
</protein>
<dbReference type="AlphaFoldDB" id="A0A8S2VVS5"/>
<dbReference type="EMBL" id="CAJOBJ010059298">
    <property type="protein sequence ID" value="CAF4410944.1"/>
    <property type="molecule type" value="Genomic_DNA"/>
</dbReference>
<dbReference type="InterPro" id="IPR013783">
    <property type="entry name" value="Ig-like_fold"/>
</dbReference>
<dbReference type="SUPFAM" id="SSF81296">
    <property type="entry name" value="E set domains"/>
    <property type="match status" value="1"/>
</dbReference>
<organism evidence="3 4">
    <name type="scientific">Rotaria magnacalcarata</name>
    <dbReference type="NCBI Taxonomy" id="392030"/>
    <lineage>
        <taxon>Eukaryota</taxon>
        <taxon>Metazoa</taxon>
        <taxon>Spiralia</taxon>
        <taxon>Gnathifera</taxon>
        <taxon>Rotifera</taxon>
        <taxon>Eurotatoria</taxon>
        <taxon>Bdelloidea</taxon>
        <taxon>Philodinida</taxon>
        <taxon>Philodinidae</taxon>
        <taxon>Rotaria</taxon>
    </lineage>
</organism>
<feature type="domain" description="IPT/TIG" evidence="2">
    <location>
        <begin position="17"/>
        <end position="94"/>
    </location>
</feature>
<dbReference type="InterPro" id="IPR052387">
    <property type="entry name" value="Fibrocystin"/>
</dbReference>
<name>A0A8S2VVS5_9BILA</name>
<keyword evidence="1" id="KW-0732">Signal</keyword>
<reference evidence="3" key="1">
    <citation type="submission" date="2021-02" db="EMBL/GenBank/DDBJ databases">
        <authorList>
            <person name="Nowell W R."/>
        </authorList>
    </citation>
    <scope>NUCLEOTIDE SEQUENCE</scope>
</reference>
<evidence type="ECO:0000313" key="3">
    <source>
        <dbReference type="EMBL" id="CAF4410944.1"/>
    </source>
</evidence>
<comment type="caution">
    <text evidence="3">The sequence shown here is derived from an EMBL/GenBank/DDBJ whole genome shotgun (WGS) entry which is preliminary data.</text>
</comment>
<feature type="non-terminal residue" evidence="3">
    <location>
        <position position="94"/>
    </location>
</feature>
<dbReference type="Proteomes" id="UP000681720">
    <property type="component" value="Unassembled WGS sequence"/>
</dbReference>
<dbReference type="InterPro" id="IPR002909">
    <property type="entry name" value="IPT_dom"/>
</dbReference>
<dbReference type="Pfam" id="PF01833">
    <property type="entry name" value="TIG"/>
    <property type="match status" value="1"/>
</dbReference>
<evidence type="ECO:0000313" key="4">
    <source>
        <dbReference type="Proteomes" id="UP000681720"/>
    </source>
</evidence>
<dbReference type="Gene3D" id="2.60.40.10">
    <property type="entry name" value="Immunoglobulins"/>
    <property type="match status" value="1"/>
</dbReference>
<dbReference type="CDD" id="cd00603">
    <property type="entry name" value="IPT_PCSR"/>
    <property type="match status" value="1"/>
</dbReference>
<dbReference type="PANTHER" id="PTHR46769:SF2">
    <property type="entry name" value="FIBROCYSTIN-L ISOFORM 2 PRECURSOR-RELATED"/>
    <property type="match status" value="1"/>
</dbReference>
<evidence type="ECO:0000259" key="2">
    <source>
        <dbReference type="Pfam" id="PF01833"/>
    </source>
</evidence>
<dbReference type="PANTHER" id="PTHR46769">
    <property type="entry name" value="POLYCYSTIC KIDNEY AND HEPATIC DISEASE 1 (AUTOSOMAL RECESSIVE)-LIKE 1"/>
    <property type="match status" value="1"/>
</dbReference>
<accession>A0A8S2VVS5</accession>
<dbReference type="InterPro" id="IPR014756">
    <property type="entry name" value="Ig_E-set"/>
</dbReference>
<gene>
    <name evidence="3" type="ORF">GIL414_LOCUS30619</name>
</gene>
<proteinExistence type="predicted"/>